<protein>
    <submittedName>
        <fullName evidence="1">Uncharacterized protein</fullName>
    </submittedName>
</protein>
<evidence type="ECO:0000313" key="1">
    <source>
        <dbReference type="EMBL" id="GFY04973.1"/>
    </source>
</evidence>
<evidence type="ECO:0000313" key="2">
    <source>
        <dbReference type="Proteomes" id="UP000887159"/>
    </source>
</evidence>
<name>A0A8X6VEI4_TRICX</name>
<comment type="caution">
    <text evidence="1">The sequence shown here is derived from an EMBL/GenBank/DDBJ whole genome shotgun (WGS) entry which is preliminary data.</text>
</comment>
<organism evidence="1 2">
    <name type="scientific">Trichonephila clavipes</name>
    <name type="common">Golden silk orbweaver</name>
    <name type="synonym">Nephila clavipes</name>
    <dbReference type="NCBI Taxonomy" id="2585209"/>
    <lineage>
        <taxon>Eukaryota</taxon>
        <taxon>Metazoa</taxon>
        <taxon>Ecdysozoa</taxon>
        <taxon>Arthropoda</taxon>
        <taxon>Chelicerata</taxon>
        <taxon>Arachnida</taxon>
        <taxon>Araneae</taxon>
        <taxon>Araneomorphae</taxon>
        <taxon>Entelegynae</taxon>
        <taxon>Araneoidea</taxon>
        <taxon>Nephilidae</taxon>
        <taxon>Trichonephila</taxon>
    </lineage>
</organism>
<reference evidence="1" key="1">
    <citation type="submission" date="2020-08" db="EMBL/GenBank/DDBJ databases">
        <title>Multicomponent nature underlies the extraordinary mechanical properties of spider dragline silk.</title>
        <authorList>
            <person name="Kono N."/>
            <person name="Nakamura H."/>
            <person name="Mori M."/>
            <person name="Yoshida Y."/>
            <person name="Ohtoshi R."/>
            <person name="Malay A.D."/>
            <person name="Moran D.A.P."/>
            <person name="Tomita M."/>
            <person name="Numata K."/>
            <person name="Arakawa K."/>
        </authorList>
    </citation>
    <scope>NUCLEOTIDE SEQUENCE</scope>
</reference>
<dbReference type="Proteomes" id="UP000887159">
    <property type="component" value="Unassembled WGS sequence"/>
</dbReference>
<dbReference type="AlphaFoldDB" id="A0A8X6VEI4"/>
<sequence>MHNATVQQPLTTESPNSNPTIVMLQAEVGFVSKHNIVPFRYPSSPFIAPLTAQTPMVSSQGLNLSFYDSLCGCAMRTIHLSSWVMVQRDGCDRPHWSVVSSCIQS</sequence>
<accession>A0A8X6VEI4</accession>
<dbReference type="EMBL" id="BMAU01021248">
    <property type="protein sequence ID" value="GFY04973.1"/>
    <property type="molecule type" value="Genomic_DNA"/>
</dbReference>
<gene>
    <name evidence="1" type="primary">NCL1_13742</name>
    <name evidence="1" type="ORF">TNCV_561051</name>
</gene>
<keyword evidence="2" id="KW-1185">Reference proteome</keyword>
<proteinExistence type="predicted"/>